<feature type="compositionally biased region" description="Polar residues" evidence="1">
    <location>
        <begin position="665"/>
        <end position="678"/>
    </location>
</feature>
<gene>
    <name evidence="2" type="ORF">PIBRA_LOCUS1973</name>
</gene>
<feature type="region of interest" description="Disordered" evidence="1">
    <location>
        <begin position="659"/>
        <end position="678"/>
    </location>
</feature>
<sequence>MNTDASQTCEWLVCHSKRYSGRPYFFNTLTGDAVWNLPEQTVAFIKARANQSKPILNTGYPEPNEVFNDTISTSFNNNASFNQPTTAKMYNSLCRQSPSIANINFSHCTPQNTYNNITLGVPLLSVRPNSINWNESSNNSECYLNANQSNLQSHQVNAHLSTPISSKTKKEEFTLPAESKVTLQKQCDMNDQINFQNNSHNISSSHLTAHLEGDDDIKISKDIVEEDFHDIQETHNFNITAVQTLFKIDIRTKVWFLVLDEDVFLKQLNFIKEIRNADNRCRWVVPECVLNRIQKGTTSVNKIHMKRALQAAIFISNVLTENVAIVDKANRHDDHIQNIVACYRKYSQKDYKVVLLTESNINQNINAMKCPIFRMEEVEYFMMYGKLKETPPRKVFNPKITVTIPHNRRKGVFSKTKIGIRDPQIKKYIEQEKHNVSDSKSIHREESEMKMEVDNLIDEKKNNGHCLWNQWDRSHSLTSLNPEAICHSLSNTSFDDTTNIDVDKNVMFEVTSEPMRGNLVSKSEEWISRFTQIVEEALNQVLQKAAFQKTPPPWTMYEACVCIKRGFKNDADVVDAANKLGDIIFDNGALRGQINHNINPSTFMKIYSYGVYLVDALQGVFEDDENLQAAEKLLAKLLLDIETPDFNNTFNEVDAINEHSDEATPQKTSQHQSTPSRITRSKAKNIMTSLTVQERADHFKKKLLRFLPGKENFLSNFELKHADKDEISEPENIDKTDCVKTKTDNSPKIIRNFTRISTLEDKLDSNGFDYLSNIDFILDGAEVPEKKIYTHIDFIEQTKAKLGYIFKFCQDTRQKLLNPEKLDKKDVNCQAKRLAELIRFCRLQLAGIYERRKAVYLNVLNFNEAEYNYNKEFVKHCLDECAILNTALSIIITETGSTLH</sequence>
<name>A0A9P0X573_PIEBR</name>
<dbReference type="Gene3D" id="2.20.70.10">
    <property type="match status" value="1"/>
</dbReference>
<organism evidence="2 3">
    <name type="scientific">Pieris brassicae</name>
    <name type="common">White butterfly</name>
    <name type="synonym">Large white butterfly</name>
    <dbReference type="NCBI Taxonomy" id="7116"/>
    <lineage>
        <taxon>Eukaryota</taxon>
        <taxon>Metazoa</taxon>
        <taxon>Ecdysozoa</taxon>
        <taxon>Arthropoda</taxon>
        <taxon>Hexapoda</taxon>
        <taxon>Insecta</taxon>
        <taxon>Pterygota</taxon>
        <taxon>Neoptera</taxon>
        <taxon>Endopterygota</taxon>
        <taxon>Lepidoptera</taxon>
        <taxon>Glossata</taxon>
        <taxon>Ditrysia</taxon>
        <taxon>Papilionoidea</taxon>
        <taxon>Pieridae</taxon>
        <taxon>Pierinae</taxon>
        <taxon>Pieris</taxon>
    </lineage>
</organism>
<comment type="caution">
    <text evidence="2">The sequence shown here is derived from an EMBL/GenBank/DDBJ whole genome shotgun (WGS) entry which is preliminary data.</text>
</comment>
<reference evidence="2" key="1">
    <citation type="submission" date="2022-05" db="EMBL/GenBank/DDBJ databases">
        <authorList>
            <person name="Okamura Y."/>
        </authorList>
    </citation>
    <scope>NUCLEOTIDE SEQUENCE</scope>
</reference>
<evidence type="ECO:0000256" key="1">
    <source>
        <dbReference type="SAM" id="MobiDB-lite"/>
    </source>
</evidence>
<dbReference type="EMBL" id="CALOZG010000002">
    <property type="protein sequence ID" value="CAH3981906.1"/>
    <property type="molecule type" value="Genomic_DNA"/>
</dbReference>
<evidence type="ECO:0008006" key="4">
    <source>
        <dbReference type="Google" id="ProtNLM"/>
    </source>
</evidence>
<dbReference type="Proteomes" id="UP001152562">
    <property type="component" value="Unassembled WGS sequence"/>
</dbReference>
<dbReference type="AlphaFoldDB" id="A0A9P0X573"/>
<evidence type="ECO:0000313" key="3">
    <source>
        <dbReference type="Proteomes" id="UP001152562"/>
    </source>
</evidence>
<accession>A0A9P0X573</accession>
<proteinExistence type="predicted"/>
<evidence type="ECO:0000313" key="2">
    <source>
        <dbReference type="EMBL" id="CAH3981906.1"/>
    </source>
</evidence>
<keyword evidence="3" id="KW-1185">Reference proteome</keyword>
<protein>
    <recommendedName>
        <fullName evidence="4">WW domain-containing protein</fullName>
    </recommendedName>
</protein>